<dbReference type="PROSITE" id="PS51257">
    <property type="entry name" value="PROKAR_LIPOPROTEIN"/>
    <property type="match status" value="1"/>
</dbReference>
<accession>A0ABW0ATZ9</accession>
<evidence type="ECO:0000313" key="2">
    <source>
        <dbReference type="EMBL" id="MFC5156982.1"/>
    </source>
</evidence>
<sequence>MDFIKHVGTNQAAFTVIVACLAILGGIVGNWISAWLQSRAGRAQAAAAKEAARITAEAQRLAALYTDRRVLLARLVETTRLVHTAIVEASEPSSGNASRDGVTTIWPLVDQMRHQQTELSLVAPEDVMQSCGILHKSTQDSIELLVERGPARWAQARLDGMPGADAARAREVLDELRECHREELPEGDIELFRDAARQALRMVPGLEDPDPDALVGDVWKVPAQPLFHAATQKNAASLAQLINQARQVLSAERVDTACQ</sequence>
<evidence type="ECO:0000256" key="1">
    <source>
        <dbReference type="SAM" id="Phobius"/>
    </source>
</evidence>
<comment type="caution">
    <text evidence="2">The sequence shown here is derived from an EMBL/GenBank/DDBJ whole genome shotgun (WGS) entry which is preliminary data.</text>
</comment>
<dbReference type="EMBL" id="JBHSKP010000055">
    <property type="protein sequence ID" value="MFC5156982.1"/>
    <property type="molecule type" value="Genomic_DNA"/>
</dbReference>
<keyword evidence="1" id="KW-0472">Membrane</keyword>
<keyword evidence="1" id="KW-0812">Transmembrane</keyword>
<name>A0ABW0ATZ9_9ACTN</name>
<organism evidence="2 3">
    <name type="scientific">Streptomyces amakusaensis</name>
    <dbReference type="NCBI Taxonomy" id="67271"/>
    <lineage>
        <taxon>Bacteria</taxon>
        <taxon>Bacillati</taxon>
        <taxon>Actinomycetota</taxon>
        <taxon>Actinomycetes</taxon>
        <taxon>Kitasatosporales</taxon>
        <taxon>Streptomycetaceae</taxon>
        <taxon>Streptomyces</taxon>
    </lineage>
</organism>
<dbReference type="Proteomes" id="UP001596160">
    <property type="component" value="Unassembled WGS sequence"/>
</dbReference>
<protein>
    <recommendedName>
        <fullName evidence="4">Secreted protein</fullName>
    </recommendedName>
</protein>
<proteinExistence type="predicted"/>
<evidence type="ECO:0008006" key="4">
    <source>
        <dbReference type="Google" id="ProtNLM"/>
    </source>
</evidence>
<keyword evidence="3" id="KW-1185">Reference proteome</keyword>
<keyword evidence="1" id="KW-1133">Transmembrane helix</keyword>
<dbReference type="RefSeq" id="WP_344486689.1">
    <property type="nucleotide sequence ID" value="NZ_BAAASB010000044.1"/>
</dbReference>
<gene>
    <name evidence="2" type="ORF">ACFPRH_35250</name>
</gene>
<evidence type="ECO:0000313" key="3">
    <source>
        <dbReference type="Proteomes" id="UP001596160"/>
    </source>
</evidence>
<reference evidence="3" key="1">
    <citation type="journal article" date="2019" name="Int. J. Syst. Evol. Microbiol.">
        <title>The Global Catalogue of Microorganisms (GCM) 10K type strain sequencing project: providing services to taxonomists for standard genome sequencing and annotation.</title>
        <authorList>
            <consortium name="The Broad Institute Genomics Platform"/>
            <consortium name="The Broad Institute Genome Sequencing Center for Infectious Disease"/>
            <person name="Wu L."/>
            <person name="Ma J."/>
        </authorList>
    </citation>
    <scope>NUCLEOTIDE SEQUENCE [LARGE SCALE GENOMIC DNA]</scope>
    <source>
        <strain evidence="3">PCU 266</strain>
    </source>
</reference>
<feature type="transmembrane region" description="Helical" evidence="1">
    <location>
        <begin position="12"/>
        <end position="32"/>
    </location>
</feature>